<dbReference type="InterPro" id="IPR014756">
    <property type="entry name" value="Ig_E-set"/>
</dbReference>
<dbReference type="InterPro" id="IPR013780">
    <property type="entry name" value="Glyco_hydro_b"/>
</dbReference>
<comment type="catalytic activity">
    <reaction evidence="6">
        <text>Hydrolysis of (1-&gt;6)-alpha-D-glucosidic linkages in pullulan, amylopectin and glycogen, and in the alpha- and beta-limit dextrins of amylopectin and glycogen.</text>
        <dbReference type="EC" id="3.2.1.41"/>
    </reaction>
</comment>
<dbReference type="GO" id="GO:0030246">
    <property type="term" value="F:carbohydrate binding"/>
    <property type="evidence" value="ECO:0007669"/>
    <property type="project" value="InterPro"/>
</dbReference>
<keyword evidence="2" id="KW-0732">Signal</keyword>
<evidence type="ECO:0000256" key="9">
    <source>
        <dbReference type="ARBA" id="ARBA00031076"/>
    </source>
</evidence>
<dbReference type="Gene3D" id="2.60.40.1180">
    <property type="entry name" value="Golgi alpha-mannosidase II"/>
    <property type="match status" value="1"/>
</dbReference>
<dbReference type="SUPFAM" id="SSF81296">
    <property type="entry name" value="E set domains"/>
    <property type="match status" value="1"/>
</dbReference>
<dbReference type="PANTHER" id="PTHR43002">
    <property type="entry name" value="GLYCOGEN DEBRANCHING ENZYME"/>
    <property type="match status" value="1"/>
</dbReference>
<keyword evidence="3" id="KW-0378">Hydrolase</keyword>
<dbReference type="CDD" id="cd02860">
    <property type="entry name" value="E_set_Pullulanase"/>
    <property type="match status" value="1"/>
</dbReference>
<evidence type="ECO:0000256" key="5">
    <source>
        <dbReference type="ARBA" id="ARBA00023295"/>
    </source>
</evidence>
<dbReference type="PATRIC" id="fig|748449.3.peg.1612"/>
<dbReference type="HOGENOM" id="CLU_004744_1_0_9"/>
<dbReference type="CDD" id="cd11341">
    <property type="entry name" value="AmyAc_Pullulanase_LD-like"/>
    <property type="match status" value="1"/>
</dbReference>
<dbReference type="EC" id="3.2.1.41" evidence="7"/>
<dbReference type="EMBL" id="CP003359">
    <property type="protein sequence ID" value="AGB41598.1"/>
    <property type="molecule type" value="Genomic_DNA"/>
</dbReference>
<dbReference type="GO" id="GO:0005975">
    <property type="term" value="P:carbohydrate metabolic process"/>
    <property type="evidence" value="ECO:0007669"/>
    <property type="project" value="InterPro"/>
</dbReference>
<dbReference type="Pfam" id="PF02922">
    <property type="entry name" value="CBM_48"/>
    <property type="match status" value="1"/>
</dbReference>
<dbReference type="Proteomes" id="UP000010880">
    <property type="component" value="Chromosome"/>
</dbReference>
<dbReference type="STRING" id="748449.Halha_1660"/>
<dbReference type="InterPro" id="IPR004193">
    <property type="entry name" value="Glyco_hydro_13_N"/>
</dbReference>
<evidence type="ECO:0000256" key="3">
    <source>
        <dbReference type="ARBA" id="ARBA00022801"/>
    </source>
</evidence>
<evidence type="ECO:0000313" key="12">
    <source>
        <dbReference type="Proteomes" id="UP000010880"/>
    </source>
</evidence>
<dbReference type="Gene3D" id="2.60.40.10">
    <property type="entry name" value="Immunoglobulins"/>
    <property type="match status" value="1"/>
</dbReference>
<comment type="similarity">
    <text evidence="1">Belongs to the glycosyl hydrolase 13 family.</text>
</comment>
<dbReference type="InterPro" id="IPR013784">
    <property type="entry name" value="Carb-bd-like_fold"/>
</dbReference>
<dbReference type="InterPro" id="IPR005323">
    <property type="entry name" value="CBM41_pullulanase"/>
</dbReference>
<dbReference type="InterPro" id="IPR013783">
    <property type="entry name" value="Ig-like_fold"/>
</dbReference>
<dbReference type="AlphaFoldDB" id="L0KBX7"/>
<evidence type="ECO:0000256" key="6">
    <source>
        <dbReference type="ARBA" id="ARBA00023965"/>
    </source>
</evidence>
<keyword evidence="4" id="KW-0106">Calcium</keyword>
<gene>
    <name evidence="11" type="ordered locus">Halha_1660</name>
</gene>
<feature type="domain" description="Glycosyl hydrolase family 13 catalytic" evidence="10">
    <location>
        <begin position="373"/>
        <end position="789"/>
    </location>
</feature>
<dbReference type="NCBIfam" id="TIGR02104">
    <property type="entry name" value="pulA_typeI"/>
    <property type="match status" value="1"/>
</dbReference>
<dbReference type="SUPFAM" id="SSF49452">
    <property type="entry name" value="Starch-binding domain-like"/>
    <property type="match status" value="1"/>
</dbReference>
<dbReference type="KEGG" id="hhl:Halha_1660"/>
<evidence type="ECO:0000256" key="2">
    <source>
        <dbReference type="ARBA" id="ARBA00022729"/>
    </source>
</evidence>
<dbReference type="Gene3D" id="2.60.40.1110">
    <property type="match status" value="1"/>
</dbReference>
<dbReference type="SUPFAM" id="SSF51445">
    <property type="entry name" value="(Trans)glycosidases"/>
    <property type="match status" value="1"/>
</dbReference>
<evidence type="ECO:0000313" key="11">
    <source>
        <dbReference type="EMBL" id="AGB41598.1"/>
    </source>
</evidence>
<dbReference type="Pfam" id="PF03714">
    <property type="entry name" value="PUD"/>
    <property type="match status" value="1"/>
</dbReference>
<dbReference type="Pfam" id="PF21653">
    <property type="entry name" value="pulA_all-beta"/>
    <property type="match status" value="1"/>
</dbReference>
<sequence>MFNAKSRFFISTVLLMFIVLGSGLQVDAMSSGPIKEKKVQKQEVKSKAVPKGSVRIHYKRFDDNYDGWGLHVWGKGYAGPKVSWGKPLKITGFNEYGAYWDIPYSGKGKLNFIIHKGNKKDPNGDRTYPNPNKNKEIWTVSGDIKEYLSKEKAKARATNKIEQAMIKGQQTIEVSFKMPVDKIEVKNNGKLVDIAKIDRSKAPKYVIRTKNKLDYNKDYKVKSGDISSKTTLSAQVIDKAYAYDGKLGALYSPQETTFKLWAPLASQVKLKLFKDGADQKPYKIVKANKNNKGVWSVTIAGDLKEEFYQYDVTNNGKTKTILDPYAKSMAGFNSNTDKIGKAAVVDLEETDPKGWEEREYVNIEDPEDVVIYEVSVRDFTSDPESGVAKEKRGTYTGFIEKIPYLKKLGVTHVQLLPVLNFYYGNEFNKSFEKKGSKGEANYNWGYDPHNYFTPEGWYSQDPSKPHLRVKELKKLVQALHDAGIGVMLDVVYNHTANTDIFAPIVPNYYYRHKADGTLSNASFCGNETASERAMMRKLIIDSTTYWVEEYNIDGFRFDLMGIHDEKTMRLVDRAIKKINPNAVIHGEGWNMPTTLSEEREYIKGSGKEHSLLEIKFGTGMFNDSYRDAIKHQSYASPLNEGGFIQGVAGKEALVRAGVIAGMDKFNSEIPVNEEEYNRFADDPAEVTSYVTCHDGYTLWDKVVGSTPNATLEERKRIDKLAAAMIFTAQGRSFLHAGAEMLRSKPNTDRKHGVDHNSYDSGDSVNMIDWSRTEKYADVVDYYQGLIKLRMKHDAFRMETMKEINKGITFLNSTKNNVVAYKLAEQNGTDKWDEIIVIYNSNRTAKTISLSDVDSSWKVVVDGNQAGVKELTDTAVEVKDGKVKVPAIAAVVLHN</sequence>
<evidence type="ECO:0000259" key="10">
    <source>
        <dbReference type="SMART" id="SM00642"/>
    </source>
</evidence>
<dbReference type="CDD" id="cd10315">
    <property type="entry name" value="CBM41_pullulanase"/>
    <property type="match status" value="1"/>
</dbReference>
<dbReference type="Gene3D" id="3.20.20.80">
    <property type="entry name" value="Glycosidases"/>
    <property type="match status" value="1"/>
</dbReference>
<keyword evidence="5" id="KW-0326">Glycosidase</keyword>
<evidence type="ECO:0000256" key="7">
    <source>
        <dbReference type="ARBA" id="ARBA00024062"/>
    </source>
</evidence>
<reference evidence="12" key="1">
    <citation type="submission" date="2012-02" db="EMBL/GenBank/DDBJ databases">
        <title>The complete genome of Halobacteroides halobius DSM 5150.</title>
        <authorList>
            <person name="Lucas S."/>
            <person name="Copeland A."/>
            <person name="Lapidus A."/>
            <person name="Glavina del Rio T."/>
            <person name="Dalin E."/>
            <person name="Tice H."/>
            <person name="Bruce D."/>
            <person name="Goodwin L."/>
            <person name="Pitluck S."/>
            <person name="Peters L."/>
            <person name="Mikhailova N."/>
            <person name="Gu W."/>
            <person name="Kyrpides N."/>
            <person name="Mavromatis K."/>
            <person name="Ivanova N."/>
            <person name="Brettin T."/>
            <person name="Detter J.C."/>
            <person name="Han C."/>
            <person name="Larimer F."/>
            <person name="Land M."/>
            <person name="Hauser L."/>
            <person name="Markowitz V."/>
            <person name="Cheng J.-F."/>
            <person name="Hugenholtz P."/>
            <person name="Woyke T."/>
            <person name="Wu D."/>
            <person name="Tindall B."/>
            <person name="Pomrenke H."/>
            <person name="Brambilla E."/>
            <person name="Klenk H.-P."/>
            <person name="Eisen J.A."/>
        </authorList>
    </citation>
    <scope>NUCLEOTIDE SEQUENCE [LARGE SCALE GENOMIC DNA]</scope>
    <source>
        <strain evidence="12">ATCC 35273 / DSM 5150 / MD-1</strain>
    </source>
</reference>
<evidence type="ECO:0000256" key="1">
    <source>
        <dbReference type="ARBA" id="ARBA00008061"/>
    </source>
</evidence>
<dbReference type="InterPro" id="IPR006047">
    <property type="entry name" value="GH13_cat_dom"/>
</dbReference>
<evidence type="ECO:0000256" key="4">
    <source>
        <dbReference type="ARBA" id="ARBA00022837"/>
    </source>
</evidence>
<dbReference type="GO" id="GO:0051060">
    <property type="term" value="F:pullulanase activity"/>
    <property type="evidence" value="ECO:0007669"/>
    <property type="project" value="UniProtKB-EC"/>
</dbReference>
<protein>
    <recommendedName>
        <fullName evidence="7">pullulanase</fullName>
        <ecNumber evidence="7">3.2.1.41</ecNumber>
    </recommendedName>
    <alternativeName>
        <fullName evidence="8">Alpha-dextrin endo-1,6-alpha-glucosidase</fullName>
    </alternativeName>
    <alternativeName>
        <fullName evidence="9">Pullulan 6-glucanohydrolase</fullName>
    </alternativeName>
</protein>
<keyword evidence="12" id="KW-1185">Reference proteome</keyword>
<dbReference type="RefSeq" id="WP_015327314.1">
    <property type="nucleotide sequence ID" value="NC_019978.1"/>
</dbReference>
<dbReference type="SMART" id="SM00642">
    <property type="entry name" value="Aamy"/>
    <property type="match status" value="1"/>
</dbReference>
<dbReference type="eggNOG" id="COG1523">
    <property type="taxonomic scope" value="Bacteria"/>
</dbReference>
<proteinExistence type="inferred from homology"/>
<dbReference type="InterPro" id="IPR049117">
    <property type="entry name" value="pulA_all-beta"/>
</dbReference>
<evidence type="ECO:0000256" key="8">
    <source>
        <dbReference type="ARBA" id="ARBA00029618"/>
    </source>
</evidence>
<name>L0KBX7_HALHC</name>
<dbReference type="InterPro" id="IPR011840">
    <property type="entry name" value="PulA_typeI"/>
</dbReference>
<organism evidence="11 12">
    <name type="scientific">Halobacteroides halobius (strain ATCC 35273 / DSM 5150 / MD-1)</name>
    <dbReference type="NCBI Taxonomy" id="748449"/>
    <lineage>
        <taxon>Bacteria</taxon>
        <taxon>Bacillati</taxon>
        <taxon>Bacillota</taxon>
        <taxon>Clostridia</taxon>
        <taxon>Halanaerobiales</taxon>
        <taxon>Halobacteroidaceae</taxon>
        <taxon>Halobacteroides</taxon>
    </lineage>
</organism>
<accession>L0KBX7</accession>
<dbReference type="Pfam" id="PF00128">
    <property type="entry name" value="Alpha-amylase"/>
    <property type="match status" value="1"/>
</dbReference>
<dbReference type="InterPro" id="IPR017853">
    <property type="entry name" value="GH"/>
</dbReference>